<evidence type="ECO:0000313" key="2">
    <source>
        <dbReference type="EMBL" id="PYE52030.1"/>
    </source>
</evidence>
<dbReference type="AlphaFoldDB" id="A0A318S4W6"/>
<dbReference type="EMBL" id="QJSX01000013">
    <property type="protein sequence ID" value="PYE52030.1"/>
    <property type="molecule type" value="Genomic_DNA"/>
</dbReference>
<sequence>MNGRVVVTHAAPSVLEGVALETVRSAPCRVVTVNVPAGQALRRALGTPMATLTMTQLARTLLSRAGRHAMTTADAPRLIARVLAHVRLDYFEPLRDEPATIETLRALVQECLRANLDPVALANAADTPRERDLARVYAAYLTLLDDERAFDGAVPEYFAARFDAPSERLLVHGFGYLDAAQLHLVNALAAPGSVVTLPFVPGASALSEARRTLRTLAAHGWSTRTPEGDPGERVGERVARGFLGEPPSACVVVEAPTVEEEVRAALRHAKALLERGTPASDIALLVRDEAMYLPALADVADEYDVPLLSALRTPLRGTHLGSLLSAWRNANLSEWRFFDARRVLMHPLWTLPFDAPARARAFRQGTPRGLAAWSDDPRLDALVWPSFAPGWAYAQAIGAALDALGVTDRQSRDPHLAVHLHALRDLLAPLTNDDDEWTLERFATFLHEGLDVTRVPLLLAKAGVRVLSPINAAGRTFEHVWMLGLADGVYPARPASEGLLDSFARARLTERGAPLPDASTRAALERAFFYVSVCAAHGDVTFSRPLTSVDGRALRPSVFLASVAPRAVNVHAVAGSRFERARQDALTGRVSDDVARGARREEDRERGRDTVRLDAIDAAAHRWSASQLHAFGACRFQWFTKSALRLAPLDAPRDDLDPAMQGTLLHRALQELIAGVIDGSVDRAHLTEGVDAAFDRAETTLVRAGRLSTGPLWRFERREHLERLRRVVAAPDFLPSDWTPLAVESPLDGSVNVASHAWAFTGFADRVDATPNGPVVTDYKLGKYISRVRRTSDATVLDLEVQLPVYVRLSGATRGRYYSLKNARTLDEVGPASTSADDWPEHARSVDTFLASVRDDLAAGVFDARPDDALGACKYCDASPLCRFQRFTSTEDE</sequence>
<accession>A0A318S4W6</accession>
<keyword evidence="2" id="KW-0347">Helicase</keyword>
<keyword evidence="2" id="KW-0067">ATP-binding</keyword>
<proteinExistence type="predicted"/>
<keyword evidence="2" id="KW-0378">Hydrolase</keyword>
<protein>
    <submittedName>
        <fullName evidence="2">ATP-dependent helicase/DNAse subunit B</fullName>
    </submittedName>
</protein>
<dbReference type="OrthoDB" id="9780606at2"/>
<dbReference type="RefSeq" id="WP_110887799.1">
    <property type="nucleotide sequence ID" value="NZ_QJSX01000013.1"/>
</dbReference>
<dbReference type="InterPro" id="IPR011604">
    <property type="entry name" value="PDDEXK-like_dom_sf"/>
</dbReference>
<keyword evidence="2" id="KW-0547">Nucleotide-binding</keyword>
<feature type="domain" description="PD-(D/E)XK endonuclease-like" evidence="1">
    <location>
        <begin position="622"/>
        <end position="883"/>
    </location>
</feature>
<reference evidence="2 3" key="1">
    <citation type="submission" date="2018-06" db="EMBL/GenBank/DDBJ databases">
        <title>Genomic Encyclopedia of Type Strains, Phase IV (KMG-IV): sequencing the most valuable type-strain genomes for metagenomic binning, comparative biology and taxonomic classification.</title>
        <authorList>
            <person name="Goeker M."/>
        </authorList>
    </citation>
    <scope>NUCLEOTIDE SEQUENCE [LARGE SCALE GENOMIC DNA]</scope>
    <source>
        <strain evidence="2 3">DSM 18048</strain>
    </source>
</reference>
<evidence type="ECO:0000259" key="1">
    <source>
        <dbReference type="Pfam" id="PF12705"/>
    </source>
</evidence>
<organism evidence="2 3">
    <name type="scientific">Deinococcus yavapaiensis KR-236</name>
    <dbReference type="NCBI Taxonomy" id="694435"/>
    <lineage>
        <taxon>Bacteria</taxon>
        <taxon>Thermotogati</taxon>
        <taxon>Deinococcota</taxon>
        <taxon>Deinococci</taxon>
        <taxon>Deinococcales</taxon>
        <taxon>Deinococcaceae</taxon>
        <taxon>Deinococcus</taxon>
    </lineage>
</organism>
<keyword evidence="3" id="KW-1185">Reference proteome</keyword>
<dbReference type="Gene3D" id="3.40.50.300">
    <property type="entry name" value="P-loop containing nucleotide triphosphate hydrolases"/>
    <property type="match status" value="1"/>
</dbReference>
<evidence type="ECO:0000313" key="3">
    <source>
        <dbReference type="Proteomes" id="UP000248326"/>
    </source>
</evidence>
<dbReference type="Gene3D" id="3.90.320.10">
    <property type="match status" value="1"/>
</dbReference>
<dbReference type="GO" id="GO:0004386">
    <property type="term" value="F:helicase activity"/>
    <property type="evidence" value="ECO:0007669"/>
    <property type="project" value="UniProtKB-KW"/>
</dbReference>
<comment type="caution">
    <text evidence="2">The sequence shown here is derived from an EMBL/GenBank/DDBJ whole genome shotgun (WGS) entry which is preliminary data.</text>
</comment>
<name>A0A318S4W6_9DEIO</name>
<gene>
    <name evidence="2" type="ORF">DES52_11376</name>
</gene>
<dbReference type="Proteomes" id="UP000248326">
    <property type="component" value="Unassembled WGS sequence"/>
</dbReference>
<dbReference type="Pfam" id="PF12705">
    <property type="entry name" value="PDDEXK_1"/>
    <property type="match status" value="1"/>
</dbReference>
<dbReference type="SUPFAM" id="SSF52540">
    <property type="entry name" value="P-loop containing nucleoside triphosphate hydrolases"/>
    <property type="match status" value="1"/>
</dbReference>
<dbReference type="InterPro" id="IPR038726">
    <property type="entry name" value="PDDEXK_AddAB-type"/>
</dbReference>
<dbReference type="InterPro" id="IPR027417">
    <property type="entry name" value="P-loop_NTPase"/>
</dbReference>